<reference evidence="1 2" key="1">
    <citation type="submission" date="2023-07" db="EMBL/GenBank/DDBJ databases">
        <title>Comparative genomics of wheat-associated soil bacteria to identify genetic determinants of phenazine resistance.</title>
        <authorList>
            <person name="Mouncey N."/>
        </authorList>
    </citation>
    <scope>NUCLEOTIDE SEQUENCE [LARGE SCALE GENOMIC DNA]</scope>
    <source>
        <strain evidence="1 2">B3I12</strain>
    </source>
</reference>
<dbReference type="EMBL" id="JAUSYP010000001">
    <property type="protein sequence ID" value="MDQ0750194.1"/>
    <property type="molecule type" value="Genomic_DNA"/>
</dbReference>
<evidence type="ECO:0000313" key="1">
    <source>
        <dbReference type="EMBL" id="MDQ0750194.1"/>
    </source>
</evidence>
<comment type="caution">
    <text evidence="1">The sequence shown here is derived from an EMBL/GenBank/DDBJ whole genome shotgun (WGS) entry which is preliminary data.</text>
</comment>
<proteinExistence type="predicted"/>
<gene>
    <name evidence="1" type="ORF">QF034_004425</name>
</gene>
<protein>
    <recommendedName>
        <fullName evidence="3">GIY-YIG domain-containing protein</fullName>
    </recommendedName>
</protein>
<accession>A0ABU0QUI2</accession>
<sequence>MPIPLDVLALQAIKDVVTVTTGELEWSCSDPLDPDARALPWGGVYAWSSRLTHQVLYTGKASGKNSLRSRLGAQELRWVREGHEAVEAGAGEAHTANHWESFSRVMVARDAVVWWAPTSDAAAARQWERNLLQWAIRETTAVPIVNGGAWWNRSAFWAAARSWAQAAAGRAAACRRADDLAQAA</sequence>
<evidence type="ECO:0000313" key="2">
    <source>
        <dbReference type="Proteomes" id="UP001232755"/>
    </source>
</evidence>
<organism evidence="1 2">
    <name type="scientific">Streptomyces africanus</name>
    <dbReference type="NCBI Taxonomy" id="231024"/>
    <lineage>
        <taxon>Bacteria</taxon>
        <taxon>Bacillati</taxon>
        <taxon>Actinomycetota</taxon>
        <taxon>Actinomycetes</taxon>
        <taxon>Kitasatosporales</taxon>
        <taxon>Streptomycetaceae</taxon>
        <taxon>Streptomyces</taxon>
    </lineage>
</organism>
<dbReference type="RefSeq" id="WP_307176629.1">
    <property type="nucleotide sequence ID" value="NZ_JAUSYP010000001.1"/>
</dbReference>
<dbReference type="Proteomes" id="UP001232755">
    <property type="component" value="Unassembled WGS sequence"/>
</dbReference>
<keyword evidence="2" id="KW-1185">Reference proteome</keyword>
<name>A0ABU0QUI2_9ACTN</name>
<evidence type="ECO:0008006" key="3">
    <source>
        <dbReference type="Google" id="ProtNLM"/>
    </source>
</evidence>